<protein>
    <submittedName>
        <fullName evidence="8">MATE family efflux transporter</fullName>
    </submittedName>
</protein>
<comment type="subcellular location">
    <subcellularLocation>
        <location evidence="1">Cell membrane</location>
        <topology evidence="1">Multi-pass membrane protein</topology>
    </subcellularLocation>
</comment>
<evidence type="ECO:0000313" key="9">
    <source>
        <dbReference type="Proteomes" id="UP000054874"/>
    </source>
</evidence>
<keyword evidence="6 7" id="KW-0472">Membrane</keyword>
<feature type="transmembrane region" description="Helical" evidence="7">
    <location>
        <begin position="138"/>
        <end position="163"/>
    </location>
</feature>
<dbReference type="RefSeq" id="WP_058351744.1">
    <property type="nucleotide sequence ID" value="NZ_CABMMD010000057.1"/>
</dbReference>
<evidence type="ECO:0000256" key="6">
    <source>
        <dbReference type="ARBA" id="ARBA00023136"/>
    </source>
</evidence>
<accession>A0A0V8QHE8</accession>
<dbReference type="OrthoDB" id="9776324at2"/>
<proteinExistence type="predicted"/>
<feature type="transmembrane region" description="Helical" evidence="7">
    <location>
        <begin position="359"/>
        <end position="381"/>
    </location>
</feature>
<dbReference type="EMBL" id="LNAM01000057">
    <property type="protein sequence ID" value="KSV60013.1"/>
    <property type="molecule type" value="Genomic_DNA"/>
</dbReference>
<feature type="transmembrane region" description="Helical" evidence="7">
    <location>
        <begin position="318"/>
        <end position="339"/>
    </location>
</feature>
<dbReference type="Proteomes" id="UP000054874">
    <property type="component" value="Unassembled WGS sequence"/>
</dbReference>
<dbReference type="InterPro" id="IPR048279">
    <property type="entry name" value="MdtK-like"/>
</dbReference>
<evidence type="ECO:0000256" key="2">
    <source>
        <dbReference type="ARBA" id="ARBA00022448"/>
    </source>
</evidence>
<keyword evidence="5 7" id="KW-1133">Transmembrane helix</keyword>
<evidence type="ECO:0000256" key="3">
    <source>
        <dbReference type="ARBA" id="ARBA00022475"/>
    </source>
</evidence>
<dbReference type="GO" id="GO:0015297">
    <property type="term" value="F:antiporter activity"/>
    <property type="evidence" value="ECO:0007669"/>
    <property type="project" value="InterPro"/>
</dbReference>
<keyword evidence="2" id="KW-0813">Transport</keyword>
<evidence type="ECO:0000256" key="4">
    <source>
        <dbReference type="ARBA" id="ARBA00022692"/>
    </source>
</evidence>
<keyword evidence="9" id="KW-1185">Reference proteome</keyword>
<dbReference type="GO" id="GO:0005886">
    <property type="term" value="C:plasma membrane"/>
    <property type="evidence" value="ECO:0007669"/>
    <property type="project" value="UniProtKB-SubCell"/>
</dbReference>
<evidence type="ECO:0000256" key="5">
    <source>
        <dbReference type="ARBA" id="ARBA00022989"/>
    </source>
</evidence>
<feature type="transmembrane region" description="Helical" evidence="7">
    <location>
        <begin position="62"/>
        <end position="85"/>
    </location>
</feature>
<dbReference type="NCBIfam" id="TIGR00797">
    <property type="entry name" value="matE"/>
    <property type="match status" value="1"/>
</dbReference>
<dbReference type="CDD" id="cd13138">
    <property type="entry name" value="MATE_yoeA_like"/>
    <property type="match status" value="1"/>
</dbReference>
<feature type="transmembrane region" description="Helical" evidence="7">
    <location>
        <begin position="97"/>
        <end position="118"/>
    </location>
</feature>
<feature type="transmembrane region" description="Helical" evidence="7">
    <location>
        <begin position="241"/>
        <end position="266"/>
    </location>
</feature>
<dbReference type="InterPro" id="IPR052031">
    <property type="entry name" value="Membrane_Transporter-Flippase"/>
</dbReference>
<dbReference type="PANTHER" id="PTHR43549:SF3">
    <property type="entry name" value="MULTIDRUG RESISTANCE PROTEIN YPNP-RELATED"/>
    <property type="match status" value="1"/>
</dbReference>
<dbReference type="AlphaFoldDB" id="A0A0V8QHE8"/>
<name>A0A0V8QHE8_9FIRM</name>
<keyword evidence="4 7" id="KW-0812">Transmembrane</keyword>
<feature type="transmembrane region" description="Helical" evidence="7">
    <location>
        <begin position="197"/>
        <end position="220"/>
    </location>
</feature>
<feature type="transmembrane region" description="Helical" evidence="7">
    <location>
        <begin position="170"/>
        <end position="191"/>
    </location>
</feature>
<feature type="transmembrane region" description="Helical" evidence="7">
    <location>
        <begin position="420"/>
        <end position="438"/>
    </location>
</feature>
<dbReference type="GO" id="GO:0042910">
    <property type="term" value="F:xenobiotic transmembrane transporter activity"/>
    <property type="evidence" value="ECO:0007669"/>
    <property type="project" value="InterPro"/>
</dbReference>
<dbReference type="Pfam" id="PF01554">
    <property type="entry name" value="MatE"/>
    <property type="match status" value="2"/>
</dbReference>
<dbReference type="STRING" id="290052.ASU35_06975"/>
<dbReference type="PANTHER" id="PTHR43549">
    <property type="entry name" value="MULTIDRUG RESISTANCE PROTEIN YPNP-RELATED"/>
    <property type="match status" value="1"/>
</dbReference>
<feature type="transmembrane region" description="Helical" evidence="7">
    <location>
        <begin position="388"/>
        <end position="408"/>
    </location>
</feature>
<evidence type="ECO:0000256" key="7">
    <source>
        <dbReference type="SAM" id="Phobius"/>
    </source>
</evidence>
<evidence type="ECO:0000313" key="8">
    <source>
        <dbReference type="EMBL" id="KSV60013.1"/>
    </source>
</evidence>
<reference evidence="8 9" key="1">
    <citation type="submission" date="2015-11" db="EMBL/GenBank/DDBJ databases">
        <title>Butyribacter intestini gen. nov., sp. nov., a butyric acid-producing bacterium of the family Lachnospiraceae isolated from the human faeces.</title>
        <authorList>
            <person name="Zou Y."/>
            <person name="Xue W."/>
            <person name="Luo G."/>
            <person name="Lv M."/>
        </authorList>
    </citation>
    <scope>NUCLEOTIDE SEQUENCE [LARGE SCALE GENOMIC DNA]</scope>
    <source>
        <strain evidence="8 9">ACET-33324</strain>
    </source>
</reference>
<keyword evidence="3" id="KW-1003">Cell membrane</keyword>
<dbReference type="PIRSF" id="PIRSF006603">
    <property type="entry name" value="DinF"/>
    <property type="match status" value="1"/>
</dbReference>
<organism evidence="8 9">
    <name type="scientific">Acetivibrio ethanolgignens</name>
    <dbReference type="NCBI Taxonomy" id="290052"/>
    <lineage>
        <taxon>Bacteria</taxon>
        <taxon>Bacillati</taxon>
        <taxon>Bacillota</taxon>
        <taxon>Clostridia</taxon>
        <taxon>Eubacteriales</taxon>
        <taxon>Oscillospiraceae</taxon>
        <taxon>Acetivibrio</taxon>
    </lineage>
</organism>
<feature type="transmembrane region" description="Helical" evidence="7">
    <location>
        <begin position="286"/>
        <end position="306"/>
    </location>
</feature>
<dbReference type="InterPro" id="IPR002528">
    <property type="entry name" value="MATE_fam"/>
</dbReference>
<gene>
    <name evidence="8" type="ORF">ASU35_06975</name>
</gene>
<sequence length="451" mass="49078">MSEKNNELRMTEGNIGKQILAFSLPLIIGNLFQQLYNTVDSVVVGQYVGKEALAAVGSSNSLINLMIGILTGIATGAGVIIAQYYGGKKEEKLSWAVHTAMTISILGGILMTFLGIAASGPILRLMGTPESVMPSSTTYLRIFFLGSVFNLIYNIGSGILRAVGDSKNPLYYLTFASLVNIGLDLLFVIVFPMGVAGAAWATITAQAVSALLVLGKLMTCKTPYRIYLKKLRIDRIMAGRIIRFGVPAGLQNSIISLSNVIVQANINSFGDAAMAGCGAYNKVDGFVLLPIMSLSMAVMTFVGQNVGAGKYDRAKKGLWATCGITMVYVIAVSVILFLFRIQAISLFSNDAEVIENGVLMMIILMPFYWIIALVNICTGAFRGAGHSFMAMMVMIVNLCGVRMLWIWITVPMVSRLSTVLWGYPVSWITAFLCCLFFVRGRWIQVYKKEKK</sequence>
<evidence type="ECO:0000256" key="1">
    <source>
        <dbReference type="ARBA" id="ARBA00004651"/>
    </source>
</evidence>
<comment type="caution">
    <text evidence="8">The sequence shown here is derived from an EMBL/GenBank/DDBJ whole genome shotgun (WGS) entry which is preliminary data.</text>
</comment>